<evidence type="ECO:0000256" key="1">
    <source>
        <dbReference type="ARBA" id="ARBA00006484"/>
    </source>
</evidence>
<dbReference type="InterPro" id="IPR020904">
    <property type="entry name" value="Sc_DH/Rdtase_CS"/>
</dbReference>
<gene>
    <name evidence="4" type="ORF">Llon_1122</name>
</gene>
<dbReference type="PANTHER" id="PTHR42901:SF1">
    <property type="entry name" value="ALCOHOL DEHYDROGENASE"/>
    <property type="match status" value="1"/>
</dbReference>
<dbReference type="STRING" id="45068.Llon_1122"/>
<dbReference type="PRINTS" id="PR00081">
    <property type="entry name" value="GDHRDH"/>
</dbReference>
<dbReference type="SUPFAM" id="SSF51735">
    <property type="entry name" value="NAD(P)-binding Rossmann-fold domains"/>
    <property type="match status" value="1"/>
</dbReference>
<evidence type="ECO:0008006" key="6">
    <source>
        <dbReference type="Google" id="ProtNLM"/>
    </source>
</evidence>
<evidence type="ECO:0000256" key="3">
    <source>
        <dbReference type="RuleBase" id="RU000363"/>
    </source>
</evidence>
<proteinExistence type="inferred from homology"/>
<dbReference type="Pfam" id="PF00106">
    <property type="entry name" value="adh_short"/>
    <property type="match status" value="1"/>
</dbReference>
<dbReference type="Proteomes" id="UP000054997">
    <property type="component" value="Unassembled WGS sequence"/>
</dbReference>
<organism evidence="4 5">
    <name type="scientific">Legionella londiniensis</name>
    <dbReference type="NCBI Taxonomy" id="45068"/>
    <lineage>
        <taxon>Bacteria</taxon>
        <taxon>Pseudomonadati</taxon>
        <taxon>Pseudomonadota</taxon>
        <taxon>Gammaproteobacteria</taxon>
        <taxon>Legionellales</taxon>
        <taxon>Legionellaceae</taxon>
        <taxon>Legionella</taxon>
    </lineage>
</organism>
<evidence type="ECO:0000313" key="4">
    <source>
        <dbReference type="EMBL" id="KTD21024.1"/>
    </source>
</evidence>
<protein>
    <recommendedName>
        <fullName evidence="6">Short chain dehydrogenase/reductase family oxidoreductase</fullName>
    </recommendedName>
</protein>
<name>A0A0W0VLL4_9GAMM</name>
<comment type="caution">
    <text evidence="4">The sequence shown here is derived from an EMBL/GenBank/DDBJ whole genome shotgun (WGS) entry which is preliminary data.</text>
</comment>
<dbReference type="Gene3D" id="3.40.50.720">
    <property type="entry name" value="NAD(P)-binding Rossmann-like Domain"/>
    <property type="match status" value="1"/>
</dbReference>
<evidence type="ECO:0000256" key="2">
    <source>
        <dbReference type="ARBA" id="ARBA00023002"/>
    </source>
</evidence>
<keyword evidence="5" id="KW-1185">Reference proteome</keyword>
<dbReference type="PATRIC" id="fig|45068.5.peg.1207"/>
<dbReference type="PROSITE" id="PS00061">
    <property type="entry name" value="ADH_SHORT"/>
    <property type="match status" value="1"/>
</dbReference>
<dbReference type="FunFam" id="3.40.50.720:FF:000047">
    <property type="entry name" value="NADP-dependent L-serine/L-allo-threonine dehydrogenase"/>
    <property type="match status" value="1"/>
</dbReference>
<dbReference type="PRINTS" id="PR00080">
    <property type="entry name" value="SDRFAMILY"/>
</dbReference>
<dbReference type="RefSeq" id="WP_058529136.1">
    <property type="nucleotide sequence ID" value="NZ_CAAAHZ010000016.1"/>
</dbReference>
<dbReference type="EMBL" id="LNYK01000016">
    <property type="protein sequence ID" value="KTD21024.1"/>
    <property type="molecule type" value="Genomic_DNA"/>
</dbReference>
<accession>A0A0W0VLL4</accession>
<dbReference type="InterPro" id="IPR036291">
    <property type="entry name" value="NAD(P)-bd_dom_sf"/>
</dbReference>
<keyword evidence="2 4" id="KW-0560">Oxidoreductase</keyword>
<dbReference type="AlphaFoldDB" id="A0A0W0VLL4"/>
<evidence type="ECO:0000313" key="5">
    <source>
        <dbReference type="Proteomes" id="UP000054997"/>
    </source>
</evidence>
<dbReference type="PANTHER" id="PTHR42901">
    <property type="entry name" value="ALCOHOL DEHYDROGENASE"/>
    <property type="match status" value="1"/>
</dbReference>
<dbReference type="InterPro" id="IPR002347">
    <property type="entry name" value="SDR_fam"/>
</dbReference>
<dbReference type="CDD" id="cd05346">
    <property type="entry name" value="SDR_c5"/>
    <property type="match status" value="1"/>
</dbReference>
<reference evidence="4 5" key="1">
    <citation type="submission" date="2015-11" db="EMBL/GenBank/DDBJ databases">
        <title>Genomic analysis of 38 Legionella species identifies large and diverse effector repertoires.</title>
        <authorList>
            <person name="Burstein D."/>
            <person name="Amaro F."/>
            <person name="Zusman T."/>
            <person name="Lifshitz Z."/>
            <person name="Cohen O."/>
            <person name="Gilbert J.A."/>
            <person name="Pupko T."/>
            <person name="Shuman H.A."/>
            <person name="Segal G."/>
        </authorList>
    </citation>
    <scope>NUCLEOTIDE SEQUENCE [LARGE SCALE GENOMIC DNA]</scope>
    <source>
        <strain evidence="4 5">ATCC 49505</strain>
    </source>
</reference>
<sequence>MNFTGKTVLITGASSGIGAACANTFAREKARLILCARRLDKIQDLATELQDEYGTKVYTMQLDVRHLPEVETKLNALPEEWQDIDILINNAGLAAGLDAVQTADIQDWEDMIDTNVKGLLYMTRMILPQMIERDSGHVINIGSIAGHQVYPKGSVYCATKHAVKAISQGLRQDLLGTNIRVSSVDPGAVETNFSTIRFKGDKKRAAAVYEGMVPLSAEDIADAVLYCASRPPHVNISEIIIMPTCQAAATMTARKTAK</sequence>
<dbReference type="OrthoDB" id="9810734at2"/>
<comment type="similarity">
    <text evidence="1 3">Belongs to the short-chain dehydrogenases/reductases (SDR) family.</text>
</comment>
<dbReference type="PROSITE" id="PS51257">
    <property type="entry name" value="PROKAR_LIPOPROTEIN"/>
    <property type="match status" value="1"/>
</dbReference>
<dbReference type="GO" id="GO:0016616">
    <property type="term" value="F:oxidoreductase activity, acting on the CH-OH group of donors, NAD or NADP as acceptor"/>
    <property type="evidence" value="ECO:0007669"/>
    <property type="project" value="UniProtKB-ARBA"/>
</dbReference>